<dbReference type="EMBL" id="VYKL01000010">
    <property type="protein sequence ID" value="KAA9028532.1"/>
    <property type="molecule type" value="Genomic_DNA"/>
</dbReference>
<proteinExistence type="predicted"/>
<dbReference type="AlphaFoldDB" id="A0A5J5HZI3"/>
<evidence type="ECO:0000313" key="4">
    <source>
        <dbReference type="Proteomes" id="UP000326671"/>
    </source>
</evidence>
<name>A0A5J5HZI3_9BACI</name>
<dbReference type="PANTHER" id="PTHR43308">
    <property type="entry name" value="OUTER MEMBRANE PROTEIN ALPHA-RELATED"/>
    <property type="match status" value="1"/>
</dbReference>
<evidence type="ECO:0000256" key="1">
    <source>
        <dbReference type="ARBA" id="ARBA00022729"/>
    </source>
</evidence>
<feature type="domain" description="SLH" evidence="2">
    <location>
        <begin position="28"/>
        <end position="87"/>
    </location>
</feature>
<feature type="domain" description="SLH" evidence="2">
    <location>
        <begin position="152"/>
        <end position="211"/>
    </location>
</feature>
<dbReference type="PROSITE" id="PS51272">
    <property type="entry name" value="SLH"/>
    <property type="match status" value="3"/>
</dbReference>
<keyword evidence="4" id="KW-1185">Reference proteome</keyword>
<sequence>MEEEPLRKIYRLGVLLFFFCLAAPMAGLAAGFKDVSKLYTFYDEVNFLSSQQIITGYSEGIFKPDLQVTRAEAAIMIGRALGFDDIPRDTKFNDVTANVTGSGYIASAVEMGIITGYHDNTYRPYEHVTRGQMAIFIDRAFELLDSNQSNKFHDISPRMKAYQSILNIHALGIANGYSDNTYRPDITVTRGQFSAFLARALEPSFRGALTFAVESVSGWEEGSSIVETDIDTEWVIKFNDEVDWQRLYKHIYVVRESNQQVHYIHPIIDYNHPQSVKLLLGQLYEFDETYTLYITEDVQSTSGNPLSEPVRIKFHTNKPEFDVEKSVEQDGVKFDIMLDLTDEKVFAKVKATNITSGPIPYVGFSGCDPGISAGLSTESVDGSVKTGSKWRLSGSCTPEVPQYSLQPGASIEVVEVLYPPEQPAGKNLYVKVRFQRGTSESHSTFNPIDISLSFQKNE</sequence>
<dbReference type="InterPro" id="IPR032812">
    <property type="entry name" value="SbsA_Ig"/>
</dbReference>
<comment type="caution">
    <text evidence="3">The sequence shown here is derived from an EMBL/GenBank/DDBJ whole genome shotgun (WGS) entry which is preliminary data.</text>
</comment>
<gene>
    <name evidence="3" type="ORF">F4V44_04480</name>
</gene>
<evidence type="ECO:0000259" key="2">
    <source>
        <dbReference type="PROSITE" id="PS51272"/>
    </source>
</evidence>
<dbReference type="Pfam" id="PF13205">
    <property type="entry name" value="Big_5"/>
    <property type="match status" value="1"/>
</dbReference>
<dbReference type="PANTHER" id="PTHR43308:SF5">
    <property type="entry name" value="S-LAYER PROTEIN _ PEPTIDOGLYCAN ENDO-BETA-N-ACETYLGLUCOSAMINIDASE"/>
    <property type="match status" value="1"/>
</dbReference>
<feature type="domain" description="SLH" evidence="2">
    <location>
        <begin position="88"/>
        <end position="151"/>
    </location>
</feature>
<keyword evidence="1" id="KW-0732">Signal</keyword>
<dbReference type="InterPro" id="IPR001119">
    <property type="entry name" value="SLH_dom"/>
</dbReference>
<evidence type="ECO:0000313" key="3">
    <source>
        <dbReference type="EMBL" id="KAA9028532.1"/>
    </source>
</evidence>
<reference evidence="3 4" key="1">
    <citation type="submission" date="2019-09" db="EMBL/GenBank/DDBJ databases">
        <title>Whole genome sequences of isolates from the Mars Exploration Rovers.</title>
        <authorList>
            <person name="Seuylemezian A."/>
            <person name="Vaishampayan P."/>
        </authorList>
    </citation>
    <scope>NUCLEOTIDE SEQUENCE [LARGE SCALE GENOMIC DNA]</scope>
    <source>
        <strain evidence="3 4">MER_TA_151</strain>
    </source>
</reference>
<protein>
    <submittedName>
        <fullName evidence="3">S-layer homology domain-containing protein</fullName>
    </submittedName>
</protein>
<dbReference type="OrthoDB" id="174569at2"/>
<dbReference type="InterPro" id="IPR051465">
    <property type="entry name" value="Cell_Envelope_Struct_Comp"/>
</dbReference>
<dbReference type="Proteomes" id="UP000326671">
    <property type="component" value="Unassembled WGS sequence"/>
</dbReference>
<accession>A0A5J5HZI3</accession>
<dbReference type="Pfam" id="PF00395">
    <property type="entry name" value="SLH"/>
    <property type="match status" value="3"/>
</dbReference>
<organism evidence="3 4">
    <name type="scientific">Niallia endozanthoxylica</name>
    <dbReference type="NCBI Taxonomy" id="2036016"/>
    <lineage>
        <taxon>Bacteria</taxon>
        <taxon>Bacillati</taxon>
        <taxon>Bacillota</taxon>
        <taxon>Bacilli</taxon>
        <taxon>Bacillales</taxon>
        <taxon>Bacillaceae</taxon>
        <taxon>Niallia</taxon>
    </lineage>
</organism>